<sequence length="420" mass="46692">MSDHVVVESTFELSAFMKAGVMADSERDSGSCSGADEDSRSGLHSPTASEDSVEVQVTPISLRNKRKLAEPRKIQEPAVIATPLKKRRFDPISAERTITTVDQEETRSVSTPSPFRPWIPVSCKNESKTVTATTSPTTTTTTTTSPVTISSTSTTTVTSTAPTVTSTIPLTKINENEEEERRREQDETMQRLHESITRLQQCGHNRSAVSSRRESRHRPFDAGATLTTPPTMPLVNGLPPRLQDEPLSLVVRDEAPRVPSHPAVSGTYEKTPSYMMDHLLASSSGHDHPNHQVHQTHQTHQVSSTSSRHHHQGGQQRNYKNMTRERRIEANARERTRVHTISAAFDTLRRAIPAYSHNQKLSKLSVLRIACSYIMTLSHILGKDEDAVTAKKNDLELGNCVDQVSKTIQTEGKLRKRKDD</sequence>
<comment type="caution">
    <text evidence="9">The sequence shown here is derived from an EMBL/GenBank/DDBJ whole genome shotgun (WGS) entry which is preliminary data.</text>
</comment>
<dbReference type="InterPro" id="IPR032660">
    <property type="entry name" value="ATOH8_bHLH"/>
</dbReference>
<dbReference type="GO" id="GO:0003700">
    <property type="term" value="F:DNA-binding transcription factor activity"/>
    <property type="evidence" value="ECO:0007669"/>
    <property type="project" value="InterPro"/>
</dbReference>
<dbReference type="EMBL" id="QOIP01000006">
    <property type="protein sequence ID" value="RLU21265.1"/>
    <property type="molecule type" value="Genomic_DNA"/>
</dbReference>
<dbReference type="PANTHER" id="PTHR19290:SF102">
    <property type="entry name" value="TRANSCRIPTION FACTOR ATOH8"/>
    <property type="match status" value="1"/>
</dbReference>
<feature type="compositionally biased region" description="Polar residues" evidence="7">
    <location>
        <begin position="201"/>
        <end position="210"/>
    </location>
</feature>
<keyword evidence="4" id="KW-0238">DNA-binding</keyword>
<dbReference type="Proteomes" id="UP000279307">
    <property type="component" value="Chromosome 6"/>
</dbReference>
<dbReference type="Gene3D" id="4.10.280.10">
    <property type="entry name" value="Helix-loop-helix DNA-binding domain"/>
    <property type="match status" value="1"/>
</dbReference>
<dbReference type="PANTHER" id="PTHR19290">
    <property type="entry name" value="BASIC HELIX-LOOP-HELIX PROTEIN NEUROGENIN-RELATED"/>
    <property type="match status" value="1"/>
</dbReference>
<evidence type="ECO:0000256" key="1">
    <source>
        <dbReference type="ARBA" id="ARBA00004324"/>
    </source>
</evidence>
<name>A0A3L8DLF5_OOCBI</name>
<feature type="region of interest" description="Disordered" evidence="7">
    <location>
        <begin position="24"/>
        <end position="58"/>
    </location>
</feature>
<feature type="region of interest" description="Disordered" evidence="7">
    <location>
        <begin position="201"/>
        <end position="236"/>
    </location>
</feature>
<evidence type="ECO:0000256" key="4">
    <source>
        <dbReference type="ARBA" id="ARBA00023125"/>
    </source>
</evidence>
<dbReference type="GO" id="GO:0046983">
    <property type="term" value="F:protein dimerization activity"/>
    <property type="evidence" value="ECO:0007669"/>
    <property type="project" value="InterPro"/>
</dbReference>
<dbReference type="GO" id="GO:0016607">
    <property type="term" value="C:nuclear speck"/>
    <property type="evidence" value="ECO:0007669"/>
    <property type="project" value="UniProtKB-SubCell"/>
</dbReference>
<evidence type="ECO:0000256" key="7">
    <source>
        <dbReference type="SAM" id="MobiDB-lite"/>
    </source>
</evidence>
<dbReference type="OrthoDB" id="10001938at2759"/>
<feature type="region of interest" description="Disordered" evidence="7">
    <location>
        <begin position="130"/>
        <end position="161"/>
    </location>
</feature>
<dbReference type="PROSITE" id="PS50888">
    <property type="entry name" value="BHLH"/>
    <property type="match status" value="1"/>
</dbReference>
<feature type="domain" description="BHLH" evidence="8">
    <location>
        <begin position="325"/>
        <end position="377"/>
    </location>
</feature>
<reference evidence="9" key="2">
    <citation type="submission" date="2018-07" db="EMBL/GenBank/DDBJ databases">
        <authorList>
            <person name="Mckenzie S.K."/>
            <person name="Kronauer D.J.C."/>
        </authorList>
    </citation>
    <scope>NUCLEOTIDE SEQUENCE</scope>
    <source>
        <strain evidence="9">Clonal line C1</strain>
    </source>
</reference>
<keyword evidence="6" id="KW-0539">Nucleus</keyword>
<dbReference type="Pfam" id="PF00010">
    <property type="entry name" value="HLH"/>
    <property type="match status" value="1"/>
</dbReference>
<dbReference type="InterPro" id="IPR050359">
    <property type="entry name" value="bHLH_transcription_factors"/>
</dbReference>
<dbReference type="GO" id="GO:0005737">
    <property type="term" value="C:cytoplasm"/>
    <property type="evidence" value="ECO:0007669"/>
    <property type="project" value="UniProtKB-SubCell"/>
</dbReference>
<dbReference type="CDD" id="cd11421">
    <property type="entry name" value="bHLH_TS_ATOH8"/>
    <property type="match status" value="1"/>
</dbReference>
<proteinExistence type="predicted"/>
<dbReference type="SMART" id="SM00353">
    <property type="entry name" value="HLH"/>
    <property type="match status" value="1"/>
</dbReference>
<dbReference type="InterPro" id="IPR036638">
    <property type="entry name" value="HLH_DNA-bd_sf"/>
</dbReference>
<accession>A0A3L8DLF5</accession>
<dbReference type="GO" id="GO:0070888">
    <property type="term" value="F:E-box binding"/>
    <property type="evidence" value="ECO:0007669"/>
    <property type="project" value="TreeGrafter"/>
</dbReference>
<evidence type="ECO:0000259" key="8">
    <source>
        <dbReference type="PROSITE" id="PS50888"/>
    </source>
</evidence>
<feature type="region of interest" description="Disordered" evidence="7">
    <location>
        <begin position="280"/>
        <end position="324"/>
    </location>
</feature>
<organism evidence="9">
    <name type="scientific">Ooceraea biroi</name>
    <name type="common">Clonal raider ant</name>
    <name type="synonym">Cerapachys biroi</name>
    <dbReference type="NCBI Taxonomy" id="2015173"/>
    <lineage>
        <taxon>Eukaryota</taxon>
        <taxon>Metazoa</taxon>
        <taxon>Ecdysozoa</taxon>
        <taxon>Arthropoda</taxon>
        <taxon>Hexapoda</taxon>
        <taxon>Insecta</taxon>
        <taxon>Pterygota</taxon>
        <taxon>Neoptera</taxon>
        <taxon>Endopterygota</taxon>
        <taxon>Hymenoptera</taxon>
        <taxon>Apocrita</taxon>
        <taxon>Aculeata</taxon>
        <taxon>Formicoidea</taxon>
        <taxon>Formicidae</taxon>
        <taxon>Dorylinae</taxon>
        <taxon>Ooceraea</taxon>
    </lineage>
</organism>
<dbReference type="FunFam" id="4.10.280.10:FF:000052">
    <property type="entry name" value="Protein atonal homolog 8"/>
    <property type="match status" value="1"/>
</dbReference>
<keyword evidence="5" id="KW-0804">Transcription</keyword>
<feature type="compositionally biased region" description="Basic and acidic residues" evidence="7">
    <location>
        <begin position="211"/>
        <end position="220"/>
    </location>
</feature>
<evidence type="ECO:0000256" key="5">
    <source>
        <dbReference type="ARBA" id="ARBA00023163"/>
    </source>
</evidence>
<feature type="compositionally biased region" description="Low complexity" evidence="7">
    <location>
        <begin position="292"/>
        <end position="306"/>
    </location>
</feature>
<comment type="subcellular location">
    <subcellularLocation>
        <location evidence="2">Cytoplasm</location>
    </subcellularLocation>
    <subcellularLocation>
        <location evidence="1">Nucleus speckle</location>
    </subcellularLocation>
</comment>
<keyword evidence="3" id="KW-0805">Transcription regulation</keyword>
<dbReference type="InterPro" id="IPR011598">
    <property type="entry name" value="bHLH_dom"/>
</dbReference>
<evidence type="ECO:0000256" key="3">
    <source>
        <dbReference type="ARBA" id="ARBA00023015"/>
    </source>
</evidence>
<evidence type="ECO:0000256" key="2">
    <source>
        <dbReference type="ARBA" id="ARBA00004496"/>
    </source>
</evidence>
<protein>
    <recommendedName>
        <fullName evidence="8">BHLH domain-containing protein</fullName>
    </recommendedName>
</protein>
<evidence type="ECO:0000313" key="9">
    <source>
        <dbReference type="EMBL" id="RLU21265.1"/>
    </source>
</evidence>
<dbReference type="AlphaFoldDB" id="A0A3L8DLF5"/>
<reference evidence="9" key="1">
    <citation type="journal article" date="2018" name="Genome Res.">
        <title>The genomic architecture and molecular evolution of ant odorant receptors.</title>
        <authorList>
            <person name="McKenzie S.K."/>
            <person name="Kronauer D.J.C."/>
        </authorList>
    </citation>
    <scope>NUCLEOTIDE SEQUENCE [LARGE SCALE GENOMIC DNA]</scope>
    <source>
        <strain evidence="9">Clonal line C1</strain>
    </source>
</reference>
<dbReference type="GO" id="GO:0045944">
    <property type="term" value="P:positive regulation of transcription by RNA polymerase II"/>
    <property type="evidence" value="ECO:0007669"/>
    <property type="project" value="TreeGrafter"/>
</dbReference>
<gene>
    <name evidence="9" type="ORF">DMN91_005638</name>
</gene>
<dbReference type="SUPFAM" id="SSF47459">
    <property type="entry name" value="HLH, helix-loop-helix DNA-binding domain"/>
    <property type="match status" value="1"/>
</dbReference>
<evidence type="ECO:0000256" key="6">
    <source>
        <dbReference type="ARBA" id="ARBA00023242"/>
    </source>
</evidence>
<dbReference type="GO" id="GO:0009653">
    <property type="term" value="P:anatomical structure morphogenesis"/>
    <property type="evidence" value="ECO:0007669"/>
    <property type="project" value="TreeGrafter"/>
</dbReference>